<accession>A0AAW1PQG5</accession>
<dbReference type="Proteomes" id="UP001489004">
    <property type="component" value="Unassembled WGS sequence"/>
</dbReference>
<gene>
    <name evidence="1" type="ORF">WJX72_011786</name>
</gene>
<organism evidence="1 2">
    <name type="scientific">[Myrmecia] bisecta</name>
    <dbReference type="NCBI Taxonomy" id="41462"/>
    <lineage>
        <taxon>Eukaryota</taxon>
        <taxon>Viridiplantae</taxon>
        <taxon>Chlorophyta</taxon>
        <taxon>core chlorophytes</taxon>
        <taxon>Trebouxiophyceae</taxon>
        <taxon>Trebouxiales</taxon>
        <taxon>Trebouxiaceae</taxon>
        <taxon>Myrmecia</taxon>
    </lineage>
</organism>
<dbReference type="AlphaFoldDB" id="A0AAW1PQG5"/>
<dbReference type="PANTHER" id="PTHR34286:SF1">
    <property type="entry name" value="TRANSMEMBRANE PROTEIN"/>
    <property type="match status" value="1"/>
</dbReference>
<protein>
    <submittedName>
        <fullName evidence="1">Uncharacterized protein</fullName>
    </submittedName>
</protein>
<name>A0AAW1PQG5_9CHLO</name>
<dbReference type="PANTHER" id="PTHR34286">
    <property type="entry name" value="TRANSMEMBRANE PROTEIN"/>
    <property type="match status" value="1"/>
</dbReference>
<sequence>MYFQDSGRALRGQHVCPPSVTSMGGGGGDHFHYPKGVWSPAGGWWADPKHWRRNTAVAFGVIVAVSIPLFLKSAELEQRPIPPTRPIPSQKWCKNFGEANPNAIGGSS</sequence>
<proteinExistence type="predicted"/>
<comment type="caution">
    <text evidence="1">The sequence shown here is derived from an EMBL/GenBank/DDBJ whole genome shotgun (WGS) entry which is preliminary data.</text>
</comment>
<evidence type="ECO:0000313" key="1">
    <source>
        <dbReference type="EMBL" id="KAK9811884.1"/>
    </source>
</evidence>
<evidence type="ECO:0000313" key="2">
    <source>
        <dbReference type="Proteomes" id="UP001489004"/>
    </source>
</evidence>
<keyword evidence="2" id="KW-1185">Reference proteome</keyword>
<dbReference type="EMBL" id="JALJOR010000009">
    <property type="protein sequence ID" value="KAK9811884.1"/>
    <property type="molecule type" value="Genomic_DNA"/>
</dbReference>
<reference evidence="1 2" key="1">
    <citation type="journal article" date="2024" name="Nat. Commun.">
        <title>Phylogenomics reveals the evolutionary origins of lichenization in chlorophyte algae.</title>
        <authorList>
            <person name="Puginier C."/>
            <person name="Libourel C."/>
            <person name="Otte J."/>
            <person name="Skaloud P."/>
            <person name="Haon M."/>
            <person name="Grisel S."/>
            <person name="Petersen M."/>
            <person name="Berrin J.G."/>
            <person name="Delaux P.M."/>
            <person name="Dal Grande F."/>
            <person name="Keller J."/>
        </authorList>
    </citation>
    <scope>NUCLEOTIDE SEQUENCE [LARGE SCALE GENOMIC DNA]</scope>
    <source>
        <strain evidence="1 2">SAG 2043</strain>
    </source>
</reference>